<dbReference type="GO" id="GO:0005975">
    <property type="term" value="P:carbohydrate metabolic process"/>
    <property type="evidence" value="ECO:0007669"/>
    <property type="project" value="InterPro"/>
</dbReference>
<evidence type="ECO:0000259" key="1">
    <source>
        <dbReference type="Pfam" id="PF03190"/>
    </source>
</evidence>
<keyword evidence="3" id="KW-1185">Reference proteome</keyword>
<comment type="caution">
    <text evidence="2">The sequence shown here is derived from an EMBL/GenBank/DDBJ whole genome shotgun (WGS) entry which is preliminary data.</text>
</comment>
<feature type="domain" description="Spermatogenesis-associated protein 20-like TRX" evidence="1">
    <location>
        <begin position="3"/>
        <end position="163"/>
    </location>
</feature>
<dbReference type="EMBL" id="JARGEQ010000084">
    <property type="protein sequence ID" value="MDF1586485.1"/>
    <property type="molecule type" value="Genomic_DNA"/>
</dbReference>
<accession>A0AAP3XRA1</accession>
<dbReference type="CDD" id="cd02955">
    <property type="entry name" value="SSP411"/>
    <property type="match status" value="1"/>
</dbReference>
<dbReference type="PANTHER" id="PTHR42899:SF1">
    <property type="entry name" value="SPERMATOGENESIS-ASSOCIATED PROTEIN 20"/>
    <property type="match status" value="1"/>
</dbReference>
<dbReference type="InterPro" id="IPR036249">
    <property type="entry name" value="Thioredoxin-like_sf"/>
</dbReference>
<organism evidence="2 3">
    <name type="scientific">Marinimicrococcus flavescens</name>
    <dbReference type="NCBI Taxonomy" id="3031815"/>
    <lineage>
        <taxon>Bacteria</taxon>
        <taxon>Pseudomonadati</taxon>
        <taxon>Pseudomonadota</taxon>
        <taxon>Alphaproteobacteria</taxon>
        <taxon>Geminicoccales</taxon>
        <taxon>Geminicoccaceae</taxon>
        <taxon>Marinimicrococcus</taxon>
    </lineage>
</organism>
<protein>
    <submittedName>
        <fullName evidence="2">Thioredoxin domain-containing protein</fullName>
    </submittedName>
</protein>
<dbReference type="PANTHER" id="PTHR42899">
    <property type="entry name" value="SPERMATOGENESIS-ASSOCIATED PROTEIN 20"/>
    <property type="match status" value="1"/>
</dbReference>
<reference evidence="2 3" key="1">
    <citation type="submission" date="2023-03" db="EMBL/GenBank/DDBJ databases">
        <title>YIM 152171 draft genome.</title>
        <authorList>
            <person name="Yang Z."/>
        </authorList>
    </citation>
    <scope>NUCLEOTIDE SEQUENCE [LARGE SCALE GENOMIC DNA]</scope>
    <source>
        <strain evidence="2 3">YIM 152171</strain>
    </source>
</reference>
<dbReference type="SUPFAM" id="SSF52833">
    <property type="entry name" value="Thioredoxin-like"/>
    <property type="match status" value="1"/>
</dbReference>
<dbReference type="Gene3D" id="3.40.30.10">
    <property type="entry name" value="Glutaredoxin"/>
    <property type="match status" value="1"/>
</dbReference>
<dbReference type="Pfam" id="PF03190">
    <property type="entry name" value="Thioredox_DsbH"/>
    <property type="match status" value="1"/>
</dbReference>
<dbReference type="InterPro" id="IPR024705">
    <property type="entry name" value="Ssp411"/>
</dbReference>
<sequence length="675" mass="73667">MSNELAKATSPYLLQHKDNPVHWREWNEETLAEARASDRPILLSVGYAACHWCHVMAHECFENAEIAAVMNAHFVNIKVDREERPDLDSIYQQALALLGQQGGWPLTMFLTPDGAPVWGGTYFPPEPRHGRPGLPQVLEQIARLWSGERHKLDGNREQLAAALTRLARPEPGAAPTPAAALRAALALGEEIDAVHGGIGGAPKFPQSPVLAFLWEAALAPEGEMLRRRLLHTLARICQGGIYDHLGGGFARYSVDAYWLAPHFEKMLYDNAQLLALLARAWNATGEELFRQRAIETVGWLEREMMVGEVFASSLDADSEGEEGRFYVWDAAEIDGLLGPDAALFKHAYGVTARGNWEGKSILNRLHEPGLPPAAEEQRLARARARLLEARAKRVRPGLDDKVLADWNGLMIAALAEAGLRFGLEAWVQRARTAFDGILARMGDGDRLHHSWREGQSLKLAFLDDYAQMARASLMLFEATGEARFLHQAVRWIDTADEDFADGEGGYYLAPVQTPPLPVRPRNAHDGPSPSAAGTLAQASVKLWCLTGEDRHRARAEAILGAFGGEMRRNPFAHATLLDAALLAASPLQLVLVGDPGNAAFEALREVAVRDPRAGRVLLAVRDPARLPASHPAHGKEAIGGRPTAYLCTGTTCLAPALEPGDLAARFKEAASRQAA</sequence>
<evidence type="ECO:0000313" key="2">
    <source>
        <dbReference type="EMBL" id="MDF1586485.1"/>
    </source>
</evidence>
<dbReference type="PIRSF" id="PIRSF006402">
    <property type="entry name" value="UCP006402_thioredoxin"/>
    <property type="match status" value="1"/>
</dbReference>
<dbReference type="InterPro" id="IPR008928">
    <property type="entry name" value="6-hairpin_glycosidase_sf"/>
</dbReference>
<name>A0AAP3XRA1_9PROT</name>
<dbReference type="AlphaFoldDB" id="A0AAP3XRA1"/>
<dbReference type="Proteomes" id="UP001301140">
    <property type="component" value="Unassembled WGS sequence"/>
</dbReference>
<evidence type="ECO:0000313" key="3">
    <source>
        <dbReference type="Proteomes" id="UP001301140"/>
    </source>
</evidence>
<proteinExistence type="predicted"/>
<dbReference type="SUPFAM" id="SSF48208">
    <property type="entry name" value="Six-hairpin glycosidases"/>
    <property type="match status" value="1"/>
</dbReference>
<dbReference type="InterPro" id="IPR004879">
    <property type="entry name" value="Ssp411-like_TRX"/>
</dbReference>
<gene>
    <name evidence="2" type="ORF">PZ740_08820</name>
</gene>
<dbReference type="RefSeq" id="WP_327788901.1">
    <property type="nucleotide sequence ID" value="NZ_JARGEQ010000084.1"/>
</dbReference>